<feature type="region of interest" description="Disordered" evidence="3">
    <location>
        <begin position="1"/>
        <end position="32"/>
    </location>
</feature>
<feature type="non-terminal residue" evidence="4">
    <location>
        <position position="101"/>
    </location>
</feature>
<dbReference type="Proteomes" id="UP001444071">
    <property type="component" value="Unassembled WGS sequence"/>
</dbReference>
<dbReference type="EMBL" id="JAHRIM010071099">
    <property type="protein sequence ID" value="MEQ2273141.1"/>
    <property type="molecule type" value="Genomic_DNA"/>
</dbReference>
<evidence type="ECO:0000256" key="1">
    <source>
        <dbReference type="ARBA" id="ARBA00022737"/>
    </source>
</evidence>
<name>A0ABV0WWX2_9TELE</name>
<protein>
    <submittedName>
        <fullName evidence="4">Phospholipase D</fullName>
    </submittedName>
</protein>
<proteinExistence type="predicted"/>
<evidence type="ECO:0000313" key="4">
    <source>
        <dbReference type="EMBL" id="MEQ2273141.1"/>
    </source>
</evidence>
<evidence type="ECO:0000256" key="3">
    <source>
        <dbReference type="SAM" id="MobiDB-lite"/>
    </source>
</evidence>
<keyword evidence="1" id="KW-0677">Repeat</keyword>
<dbReference type="Gene3D" id="3.30.870.10">
    <property type="entry name" value="Endonuclease Chain A"/>
    <property type="match status" value="1"/>
</dbReference>
<comment type="caution">
    <text evidence="4">The sequence shown here is derived from an EMBL/GenBank/DDBJ whole genome shotgun (WGS) entry which is preliminary data.</text>
</comment>
<keyword evidence="2" id="KW-0443">Lipid metabolism</keyword>
<reference evidence="4 5" key="1">
    <citation type="submission" date="2021-06" db="EMBL/GenBank/DDBJ databases">
        <authorList>
            <person name="Palmer J.M."/>
        </authorList>
    </citation>
    <scope>NUCLEOTIDE SEQUENCE [LARGE SCALE GENOMIC DNA]</scope>
    <source>
        <strain evidence="4 5">XR_2019</strain>
        <tissue evidence="4">Muscle</tissue>
    </source>
</reference>
<sequence length="101" mass="11820">MLQKLNCDYVKQDNHAADGENTDNQTEKDPTNLAGNTKLWLGKDYSNFIKKDWTLLDRPFEDNIDRTKVPRMPWRDLCAATHGKGARDVARHFIQRWNFAK</sequence>
<dbReference type="PANTHER" id="PTHR18896">
    <property type="entry name" value="PHOSPHOLIPASE D"/>
    <property type="match status" value="1"/>
</dbReference>
<evidence type="ECO:0000313" key="5">
    <source>
        <dbReference type="Proteomes" id="UP001444071"/>
    </source>
</evidence>
<dbReference type="InterPro" id="IPR015679">
    <property type="entry name" value="PLipase_D_fam"/>
</dbReference>
<organism evidence="4 5">
    <name type="scientific">Xenotaenia resolanae</name>
    <dbReference type="NCBI Taxonomy" id="208358"/>
    <lineage>
        <taxon>Eukaryota</taxon>
        <taxon>Metazoa</taxon>
        <taxon>Chordata</taxon>
        <taxon>Craniata</taxon>
        <taxon>Vertebrata</taxon>
        <taxon>Euteleostomi</taxon>
        <taxon>Actinopterygii</taxon>
        <taxon>Neopterygii</taxon>
        <taxon>Teleostei</taxon>
        <taxon>Neoteleostei</taxon>
        <taxon>Acanthomorphata</taxon>
        <taxon>Ovalentaria</taxon>
        <taxon>Atherinomorphae</taxon>
        <taxon>Cyprinodontiformes</taxon>
        <taxon>Goodeidae</taxon>
        <taxon>Xenotaenia</taxon>
    </lineage>
</organism>
<evidence type="ECO:0000256" key="2">
    <source>
        <dbReference type="ARBA" id="ARBA00023098"/>
    </source>
</evidence>
<dbReference type="PANTHER" id="PTHR18896:SF121">
    <property type="entry name" value="PHOSPHOLIPASE D2"/>
    <property type="match status" value="1"/>
</dbReference>
<accession>A0ABV0WWX2</accession>
<keyword evidence="5" id="KW-1185">Reference proteome</keyword>
<gene>
    <name evidence="4" type="primary">PLD1_1</name>
    <name evidence="4" type="ORF">XENORESO_000223</name>
</gene>